<gene>
    <name evidence="1" type="ORF">CK203_106462</name>
</gene>
<organism evidence="1 2">
    <name type="scientific">Vitis vinifera</name>
    <name type="common">Grape</name>
    <dbReference type="NCBI Taxonomy" id="29760"/>
    <lineage>
        <taxon>Eukaryota</taxon>
        <taxon>Viridiplantae</taxon>
        <taxon>Streptophyta</taxon>
        <taxon>Embryophyta</taxon>
        <taxon>Tracheophyta</taxon>
        <taxon>Spermatophyta</taxon>
        <taxon>Magnoliopsida</taxon>
        <taxon>eudicotyledons</taxon>
        <taxon>Gunneridae</taxon>
        <taxon>Pentapetalae</taxon>
        <taxon>rosids</taxon>
        <taxon>Vitales</taxon>
        <taxon>Vitaceae</taxon>
        <taxon>Viteae</taxon>
        <taxon>Vitis</taxon>
    </lineage>
</organism>
<protein>
    <recommendedName>
        <fullName evidence="3">DUF4283 domain-containing protein</fullName>
    </recommendedName>
</protein>
<evidence type="ECO:0000313" key="1">
    <source>
        <dbReference type="EMBL" id="RVW20288.1"/>
    </source>
</evidence>
<accession>A0A438CAT1</accession>
<sequence length="193" mass="21475">MELGSHGEIGGKEELGEAIWIQFGREDLKINVEHLKHCLVGSWVDPAVEGNDFFKRVDDACGSFVVVDVDTTKRHHLQWARILVSYNGRRVPRILHVVVAFLVFAYNYGGRYHRVGGLQGDEVEEEPPFASGQASPIEGSYDLFVNQPKGSFKRLPLLFGEGCVVQKLPLNLCFLTTPQITNVRVPSADDALV</sequence>
<reference evidence="1 2" key="1">
    <citation type="journal article" date="2018" name="PLoS Genet.">
        <title>Population sequencing reveals clonal diversity and ancestral inbreeding in the grapevine cultivar Chardonnay.</title>
        <authorList>
            <person name="Roach M.J."/>
            <person name="Johnson D.L."/>
            <person name="Bohlmann J."/>
            <person name="van Vuuren H.J."/>
            <person name="Jones S.J."/>
            <person name="Pretorius I.S."/>
            <person name="Schmidt S.A."/>
            <person name="Borneman A.R."/>
        </authorList>
    </citation>
    <scope>NUCLEOTIDE SEQUENCE [LARGE SCALE GENOMIC DNA]</scope>
    <source>
        <strain evidence="2">cv. Chardonnay</strain>
        <tissue evidence="1">Leaf</tissue>
    </source>
</reference>
<evidence type="ECO:0008006" key="3">
    <source>
        <dbReference type="Google" id="ProtNLM"/>
    </source>
</evidence>
<evidence type="ECO:0000313" key="2">
    <source>
        <dbReference type="Proteomes" id="UP000288805"/>
    </source>
</evidence>
<dbReference type="AlphaFoldDB" id="A0A438CAT1"/>
<proteinExistence type="predicted"/>
<name>A0A438CAT1_VITVI</name>
<comment type="caution">
    <text evidence="1">The sequence shown here is derived from an EMBL/GenBank/DDBJ whole genome shotgun (WGS) entry which is preliminary data.</text>
</comment>
<dbReference type="Proteomes" id="UP000288805">
    <property type="component" value="Unassembled WGS sequence"/>
</dbReference>
<dbReference type="EMBL" id="QGNW01002380">
    <property type="protein sequence ID" value="RVW20288.1"/>
    <property type="molecule type" value="Genomic_DNA"/>
</dbReference>